<dbReference type="EMBL" id="JACYXJ010000002">
    <property type="protein sequence ID" value="MBD8875419.1"/>
    <property type="molecule type" value="Genomic_DNA"/>
</dbReference>
<protein>
    <recommendedName>
        <fullName evidence="3">XRE family transcriptional regulator</fullName>
    </recommendedName>
</protein>
<accession>A0ABR9C7B4</accession>
<comment type="caution">
    <text evidence="1">The sequence shown here is derived from an EMBL/GenBank/DDBJ whole genome shotgun (WGS) entry which is preliminary data.</text>
</comment>
<dbReference type="Proteomes" id="UP000615687">
    <property type="component" value="Unassembled WGS sequence"/>
</dbReference>
<name>A0ABR9C7B4_9HYPH</name>
<proteinExistence type="predicted"/>
<gene>
    <name evidence="1" type="ORF">IG617_03865</name>
</gene>
<sequence length="92" mass="10143">MVPKLDVPDPGEFRQWIRLTMQVLEINAYRWSVQAQVSPNLVSKFLSGEQNDLRLATASGLVREAVRLAAVADVALPGFHPVARQDGGRCDV</sequence>
<dbReference type="RefSeq" id="WP_192107537.1">
    <property type="nucleotide sequence ID" value="NZ_JACYXJ010000002.1"/>
</dbReference>
<keyword evidence="2" id="KW-1185">Reference proteome</keyword>
<reference evidence="1 2" key="1">
    <citation type="submission" date="2020-09" db="EMBL/GenBank/DDBJ databases">
        <title>The genome sequence of type strain Labrenzia polysiphoniae KACC 19711.</title>
        <authorList>
            <person name="Liu Y."/>
        </authorList>
    </citation>
    <scope>NUCLEOTIDE SEQUENCE [LARGE SCALE GENOMIC DNA]</scope>
    <source>
        <strain evidence="1 2">KACC 19711</strain>
    </source>
</reference>
<organism evidence="1 2">
    <name type="scientific">Roseibium polysiphoniae</name>
    <dbReference type="NCBI Taxonomy" id="2571221"/>
    <lineage>
        <taxon>Bacteria</taxon>
        <taxon>Pseudomonadati</taxon>
        <taxon>Pseudomonadota</taxon>
        <taxon>Alphaproteobacteria</taxon>
        <taxon>Hyphomicrobiales</taxon>
        <taxon>Stappiaceae</taxon>
        <taxon>Roseibium</taxon>
    </lineage>
</organism>
<evidence type="ECO:0008006" key="3">
    <source>
        <dbReference type="Google" id="ProtNLM"/>
    </source>
</evidence>
<evidence type="ECO:0000313" key="2">
    <source>
        <dbReference type="Proteomes" id="UP000615687"/>
    </source>
</evidence>
<evidence type="ECO:0000313" key="1">
    <source>
        <dbReference type="EMBL" id="MBD8875419.1"/>
    </source>
</evidence>